<dbReference type="EMBL" id="BRXU01000015">
    <property type="protein sequence ID" value="GLC56248.1"/>
    <property type="molecule type" value="Genomic_DNA"/>
</dbReference>
<evidence type="ECO:0000256" key="1">
    <source>
        <dbReference type="SAM" id="MobiDB-lite"/>
    </source>
</evidence>
<dbReference type="AlphaFoldDB" id="A0A9W6F4I8"/>
<evidence type="ECO:0000313" key="3">
    <source>
        <dbReference type="Proteomes" id="UP001165080"/>
    </source>
</evidence>
<dbReference type="OrthoDB" id="531747at2759"/>
<gene>
    <name evidence="2" type="primary">PLEST001761</name>
    <name evidence="2" type="ORF">PLESTB_001084400</name>
</gene>
<protein>
    <submittedName>
        <fullName evidence="2">Uncharacterized protein</fullName>
    </submittedName>
</protein>
<dbReference type="Proteomes" id="UP001165080">
    <property type="component" value="Unassembled WGS sequence"/>
</dbReference>
<evidence type="ECO:0000313" key="2">
    <source>
        <dbReference type="EMBL" id="GLC56248.1"/>
    </source>
</evidence>
<organism evidence="2 3">
    <name type="scientific">Pleodorina starrii</name>
    <dbReference type="NCBI Taxonomy" id="330485"/>
    <lineage>
        <taxon>Eukaryota</taxon>
        <taxon>Viridiplantae</taxon>
        <taxon>Chlorophyta</taxon>
        <taxon>core chlorophytes</taxon>
        <taxon>Chlorophyceae</taxon>
        <taxon>CS clade</taxon>
        <taxon>Chlamydomonadales</taxon>
        <taxon>Volvocaceae</taxon>
        <taxon>Pleodorina</taxon>
    </lineage>
</organism>
<feature type="region of interest" description="Disordered" evidence="1">
    <location>
        <begin position="220"/>
        <end position="246"/>
    </location>
</feature>
<name>A0A9W6F4I8_9CHLO</name>
<keyword evidence="3" id="KW-1185">Reference proteome</keyword>
<proteinExistence type="predicted"/>
<sequence length="246" mass="26721">MNKLLQRSCNSHVRVCSRNSAVGGRFLPQRIPPCHAVKREVERVPFGDVYLAMQERIATNGTLPKGDGRVLVESIRSLENAQRVLALIAKHVATKRAFPGALELDWPVRKKWLARICHLALRMPNGKPLILDIFANADVFALSTYFAAEMVEELAPEGADAALLDRLVELFRAKRPAGDKGVVVAYRRLLDVLRSRSDEAAAKAVSAALKEYLQETPAGPVPATLTVPATPTVPGTSTVPGTEVSA</sequence>
<comment type="caution">
    <text evidence="2">The sequence shown here is derived from an EMBL/GenBank/DDBJ whole genome shotgun (WGS) entry which is preliminary data.</text>
</comment>
<accession>A0A9W6F4I8</accession>
<reference evidence="2 3" key="1">
    <citation type="journal article" date="2023" name="Commun. Biol.">
        <title>Reorganization of the ancestral sex-determining regions during the evolution of trioecy in Pleodorina starrii.</title>
        <authorList>
            <person name="Takahashi K."/>
            <person name="Suzuki S."/>
            <person name="Kawai-Toyooka H."/>
            <person name="Yamamoto K."/>
            <person name="Hamaji T."/>
            <person name="Ootsuki R."/>
            <person name="Yamaguchi H."/>
            <person name="Kawachi M."/>
            <person name="Higashiyama T."/>
            <person name="Nozaki H."/>
        </authorList>
    </citation>
    <scope>NUCLEOTIDE SEQUENCE [LARGE SCALE GENOMIC DNA]</scope>
    <source>
        <strain evidence="2 3">NIES-4479</strain>
    </source>
</reference>